<proteinExistence type="inferred from homology"/>
<name>A0A915XIY2_9BACT</name>
<comment type="similarity">
    <text evidence="2">Belongs to the UPF0718 family.</text>
</comment>
<keyword evidence="6 7" id="KW-0472">Membrane</keyword>
<evidence type="ECO:0000256" key="4">
    <source>
        <dbReference type="ARBA" id="ARBA00022692"/>
    </source>
</evidence>
<keyword evidence="4 7" id="KW-0812">Transmembrane</keyword>
<evidence type="ECO:0000256" key="5">
    <source>
        <dbReference type="ARBA" id="ARBA00022989"/>
    </source>
</evidence>
<evidence type="ECO:0000313" key="8">
    <source>
        <dbReference type="EMBL" id="BCO08097.1"/>
    </source>
</evidence>
<evidence type="ECO:0000256" key="7">
    <source>
        <dbReference type="SAM" id="Phobius"/>
    </source>
</evidence>
<protein>
    <recommendedName>
        <fullName evidence="10">Permease</fullName>
    </recommendedName>
</protein>
<keyword evidence="3" id="KW-1003">Cell membrane</keyword>
<gene>
    <name evidence="8" type="ORF">GF1_04730</name>
</gene>
<evidence type="ECO:0000256" key="1">
    <source>
        <dbReference type="ARBA" id="ARBA00004651"/>
    </source>
</evidence>
<evidence type="ECO:0000313" key="9">
    <source>
        <dbReference type="Proteomes" id="UP001063350"/>
    </source>
</evidence>
<feature type="transmembrane region" description="Helical" evidence="7">
    <location>
        <begin position="86"/>
        <end position="104"/>
    </location>
</feature>
<dbReference type="Proteomes" id="UP001063350">
    <property type="component" value="Chromosome"/>
</dbReference>
<dbReference type="GO" id="GO:0005886">
    <property type="term" value="C:plasma membrane"/>
    <property type="evidence" value="ECO:0007669"/>
    <property type="project" value="UniProtKB-SubCell"/>
</dbReference>
<feature type="transmembrane region" description="Helical" evidence="7">
    <location>
        <begin position="46"/>
        <end position="66"/>
    </location>
</feature>
<reference evidence="8" key="1">
    <citation type="submission" date="2020-12" db="EMBL/GenBank/DDBJ databases">
        <title>Desulfobium dissulfuricans gen. nov., sp. nov., a novel mesophilic, sulfate-reducing bacterium isolated from a deep-sea hydrothermal vent.</title>
        <authorList>
            <person name="Hashimoto Y."/>
            <person name="Tame A."/>
            <person name="Sawayama S."/>
            <person name="Miyazaki J."/>
            <person name="Takai K."/>
            <person name="Nakagawa S."/>
        </authorList>
    </citation>
    <scope>NUCLEOTIDE SEQUENCE</scope>
    <source>
        <strain evidence="8">GF1</strain>
    </source>
</reference>
<organism evidence="8 9">
    <name type="scientific">Desulfolithobacter dissulfuricans</name>
    <dbReference type="NCBI Taxonomy" id="2795293"/>
    <lineage>
        <taxon>Bacteria</taxon>
        <taxon>Pseudomonadati</taxon>
        <taxon>Thermodesulfobacteriota</taxon>
        <taxon>Desulfobulbia</taxon>
        <taxon>Desulfobulbales</taxon>
        <taxon>Desulfobulbaceae</taxon>
        <taxon>Desulfolithobacter</taxon>
    </lineage>
</organism>
<accession>A0A915XIY2</accession>
<dbReference type="InterPro" id="IPR005524">
    <property type="entry name" value="DUF318"/>
</dbReference>
<keyword evidence="9" id="KW-1185">Reference proteome</keyword>
<evidence type="ECO:0000256" key="2">
    <source>
        <dbReference type="ARBA" id="ARBA00006386"/>
    </source>
</evidence>
<evidence type="ECO:0000256" key="6">
    <source>
        <dbReference type="ARBA" id="ARBA00023136"/>
    </source>
</evidence>
<evidence type="ECO:0000256" key="3">
    <source>
        <dbReference type="ARBA" id="ARBA00022475"/>
    </source>
</evidence>
<dbReference type="KEGG" id="ddu:GF1_04730"/>
<sequence>MTGEKGGRRTRLRGIPFFLLVATAYTILFFHDRNQALLALHRGGTILVRILPVLVVVILFTGLVNYLLRPGQIVKHLGKGSGLRGWLIALMAGVISHGPMYVWYPMIQDLRSQGTRDGLIVAFLYARAIKVPFLPLMIDYFGLGFTLVLSCYILLGSFIQGWIMELLSEPGRRAG</sequence>
<dbReference type="RefSeq" id="WP_267928024.1">
    <property type="nucleotide sequence ID" value="NZ_AP024233.1"/>
</dbReference>
<dbReference type="EMBL" id="AP024233">
    <property type="protein sequence ID" value="BCO08097.1"/>
    <property type="molecule type" value="Genomic_DNA"/>
</dbReference>
<feature type="transmembrane region" description="Helical" evidence="7">
    <location>
        <begin position="12"/>
        <end position="31"/>
    </location>
</feature>
<keyword evidence="5 7" id="KW-1133">Transmembrane helix</keyword>
<dbReference type="Pfam" id="PF03773">
    <property type="entry name" value="ArsP_1"/>
    <property type="match status" value="1"/>
</dbReference>
<evidence type="ECO:0008006" key="10">
    <source>
        <dbReference type="Google" id="ProtNLM"/>
    </source>
</evidence>
<feature type="transmembrane region" description="Helical" evidence="7">
    <location>
        <begin position="140"/>
        <end position="163"/>
    </location>
</feature>
<comment type="subcellular location">
    <subcellularLocation>
        <location evidence="1">Cell membrane</location>
        <topology evidence="1">Multi-pass membrane protein</topology>
    </subcellularLocation>
</comment>
<dbReference type="AlphaFoldDB" id="A0A915XIY2"/>